<dbReference type="InterPro" id="IPR001155">
    <property type="entry name" value="OxRdtase_FMN_N"/>
</dbReference>
<dbReference type="AlphaFoldDB" id="A0A167RS49"/>
<keyword evidence="2" id="KW-0285">Flavoprotein</keyword>
<proteinExistence type="predicted"/>
<evidence type="ECO:0000256" key="3">
    <source>
        <dbReference type="ARBA" id="ARBA00022643"/>
    </source>
</evidence>
<keyword evidence="3" id="KW-0288">FMN</keyword>
<dbReference type="STRING" id="1330018.A0A167RS49"/>
<dbReference type="GO" id="GO:0003959">
    <property type="term" value="F:NADPH dehydrogenase activity"/>
    <property type="evidence" value="ECO:0007669"/>
    <property type="project" value="InterPro"/>
</dbReference>
<evidence type="ECO:0000256" key="4">
    <source>
        <dbReference type="ARBA" id="ARBA00022857"/>
    </source>
</evidence>
<dbReference type="Proteomes" id="UP000076738">
    <property type="component" value="Unassembled WGS sequence"/>
</dbReference>
<organism evidence="7 8">
    <name type="scientific">Calocera viscosa (strain TUFC12733)</name>
    <dbReference type="NCBI Taxonomy" id="1330018"/>
    <lineage>
        <taxon>Eukaryota</taxon>
        <taxon>Fungi</taxon>
        <taxon>Dikarya</taxon>
        <taxon>Basidiomycota</taxon>
        <taxon>Agaricomycotina</taxon>
        <taxon>Dacrymycetes</taxon>
        <taxon>Dacrymycetales</taxon>
        <taxon>Dacrymycetaceae</taxon>
        <taxon>Calocera</taxon>
    </lineage>
</organism>
<keyword evidence="8" id="KW-1185">Reference proteome</keyword>
<name>A0A167RS49_CALVF</name>
<keyword evidence="5" id="KW-0560">Oxidoreductase</keyword>
<dbReference type="PANTHER" id="PTHR43303:SF4">
    <property type="entry name" value="NADPH DEHYDROGENASE C23G7.10C-RELATED"/>
    <property type="match status" value="1"/>
</dbReference>
<dbReference type="GO" id="GO:0050661">
    <property type="term" value="F:NADP binding"/>
    <property type="evidence" value="ECO:0007669"/>
    <property type="project" value="InterPro"/>
</dbReference>
<dbReference type="InterPro" id="IPR013785">
    <property type="entry name" value="Aldolase_TIM"/>
</dbReference>
<evidence type="ECO:0000256" key="2">
    <source>
        <dbReference type="ARBA" id="ARBA00022630"/>
    </source>
</evidence>
<evidence type="ECO:0000256" key="1">
    <source>
        <dbReference type="ARBA" id="ARBA00001917"/>
    </source>
</evidence>
<protein>
    <submittedName>
        <fullName evidence="7">FMN-linked oxidoreductase</fullName>
    </submittedName>
</protein>
<evidence type="ECO:0000259" key="6">
    <source>
        <dbReference type="Pfam" id="PF00724"/>
    </source>
</evidence>
<feature type="domain" description="NADH:flavin oxidoreductase/NADH oxidase N-terminal" evidence="6">
    <location>
        <begin position="49"/>
        <end position="407"/>
    </location>
</feature>
<evidence type="ECO:0000313" key="7">
    <source>
        <dbReference type="EMBL" id="KZP01215.1"/>
    </source>
</evidence>
<dbReference type="Gene3D" id="3.20.20.70">
    <property type="entry name" value="Aldolase class I"/>
    <property type="match status" value="1"/>
</dbReference>
<comment type="cofactor">
    <cofactor evidence="1">
        <name>FMN</name>
        <dbReference type="ChEBI" id="CHEBI:58210"/>
    </cofactor>
</comment>
<dbReference type="Pfam" id="PF00724">
    <property type="entry name" value="Oxidored_FMN"/>
    <property type="match status" value="1"/>
</dbReference>
<dbReference type="CDD" id="cd02932">
    <property type="entry name" value="OYE_YqiM_FMN"/>
    <property type="match status" value="1"/>
</dbReference>
<dbReference type="SUPFAM" id="SSF51395">
    <property type="entry name" value="FMN-linked oxidoreductases"/>
    <property type="match status" value="1"/>
</dbReference>
<sequence length="432" mass="47771">MVANGTHEELFLNAPVEGADQFYPINEPVQPGEAFPASQYPGNTTLPILFQPLKIRSVDFKNRLWVAPMCMYSSDNGHATDFHLVHLGSMALRGTGAIIVEATAVRPEGRISPEDAGLWTDSQIEPLRRVVNFCHAQGTKIGIQLAHAGRKASVHAPWIQRKRHALSKTKNSVARINEGGWPDDVIGPSDIKYDDPFPQPRPMTKAEIDDIVEAFAAATERCKKIGFDFIEIHGAHGYLIHSFISPVSNNRTDEYGGSLDNRIRMPLAIAKRMREVWGEDKPLFYRISATDWVDGPEKDPETGEWRQWGIDQSTFLCDQLKKAGIDLVDVSSGGVWKDALITVGWGYQVQFAAHIKKALPDLLIGAVGQITQAKQAEGYLQEGKADVILAAREFLRHIDFPIAAAEELGAAVKPASQFESGWLKMIGTGTRW</sequence>
<accession>A0A167RS49</accession>
<reference evidence="7 8" key="1">
    <citation type="journal article" date="2016" name="Mol. Biol. Evol.">
        <title>Comparative Genomics of Early-Diverging Mushroom-Forming Fungi Provides Insights into the Origins of Lignocellulose Decay Capabilities.</title>
        <authorList>
            <person name="Nagy L.G."/>
            <person name="Riley R."/>
            <person name="Tritt A."/>
            <person name="Adam C."/>
            <person name="Daum C."/>
            <person name="Floudas D."/>
            <person name="Sun H."/>
            <person name="Yadav J.S."/>
            <person name="Pangilinan J."/>
            <person name="Larsson K.H."/>
            <person name="Matsuura K."/>
            <person name="Barry K."/>
            <person name="Labutti K."/>
            <person name="Kuo R."/>
            <person name="Ohm R.A."/>
            <person name="Bhattacharya S.S."/>
            <person name="Shirouzu T."/>
            <person name="Yoshinaga Y."/>
            <person name="Martin F.M."/>
            <person name="Grigoriev I.V."/>
            <person name="Hibbett D.S."/>
        </authorList>
    </citation>
    <scope>NUCLEOTIDE SEQUENCE [LARGE SCALE GENOMIC DNA]</scope>
    <source>
        <strain evidence="7 8">TUFC12733</strain>
    </source>
</reference>
<evidence type="ECO:0000313" key="8">
    <source>
        <dbReference type="Proteomes" id="UP000076738"/>
    </source>
</evidence>
<dbReference type="GO" id="GO:0010181">
    <property type="term" value="F:FMN binding"/>
    <property type="evidence" value="ECO:0007669"/>
    <property type="project" value="InterPro"/>
</dbReference>
<dbReference type="EMBL" id="KV417267">
    <property type="protein sequence ID" value="KZP01215.1"/>
    <property type="molecule type" value="Genomic_DNA"/>
</dbReference>
<evidence type="ECO:0000256" key="5">
    <source>
        <dbReference type="ARBA" id="ARBA00023002"/>
    </source>
</evidence>
<dbReference type="OrthoDB" id="72788at2759"/>
<keyword evidence="4" id="KW-0521">NADP</keyword>
<dbReference type="InterPro" id="IPR044152">
    <property type="entry name" value="YqjM-like"/>
</dbReference>
<gene>
    <name evidence="7" type="ORF">CALVIDRAFT_508851</name>
</gene>
<dbReference type="PANTHER" id="PTHR43303">
    <property type="entry name" value="NADPH DEHYDROGENASE C23G7.10C-RELATED"/>
    <property type="match status" value="1"/>
</dbReference>